<feature type="region of interest" description="Disordered" evidence="6">
    <location>
        <begin position="1"/>
        <end position="32"/>
    </location>
</feature>
<dbReference type="InParanoid" id="A0A6P8V363"/>
<evidence type="ECO:0000259" key="8">
    <source>
        <dbReference type="Pfam" id="PF25781"/>
    </source>
</evidence>
<dbReference type="InterPro" id="IPR011989">
    <property type="entry name" value="ARM-like"/>
</dbReference>
<feature type="repeat" description="HEAT" evidence="5">
    <location>
        <begin position="100"/>
        <end position="138"/>
    </location>
</feature>
<dbReference type="PANTHER" id="PTHR16056:SF2">
    <property type="entry name" value="TESTIS-EXPRESSED PROTEIN 10"/>
    <property type="match status" value="1"/>
</dbReference>
<dbReference type="GO" id="GO:0071339">
    <property type="term" value="C:MLL1 complex"/>
    <property type="evidence" value="ECO:0007669"/>
    <property type="project" value="TreeGrafter"/>
</dbReference>
<dbReference type="Pfam" id="PF25781">
    <property type="entry name" value="TPR_TEX10"/>
    <property type="match status" value="1"/>
</dbReference>
<dbReference type="FunFam" id="1.25.10.10:FF:000164">
    <property type="entry name" value="Testis-expressed sequence 10 protein"/>
    <property type="match status" value="1"/>
</dbReference>
<evidence type="ECO:0000256" key="5">
    <source>
        <dbReference type="PROSITE-ProRule" id="PRU00103"/>
    </source>
</evidence>
<dbReference type="GO" id="GO:0005730">
    <property type="term" value="C:nucleolus"/>
    <property type="evidence" value="ECO:0007669"/>
    <property type="project" value="UniProtKB-SubCell"/>
</dbReference>
<organism evidence="9 10">
    <name type="scientific">Gymnodraco acuticeps</name>
    <name type="common">Antarctic dragonfish</name>
    <dbReference type="NCBI Taxonomy" id="8218"/>
    <lineage>
        <taxon>Eukaryota</taxon>
        <taxon>Metazoa</taxon>
        <taxon>Chordata</taxon>
        <taxon>Craniata</taxon>
        <taxon>Vertebrata</taxon>
        <taxon>Euteleostomi</taxon>
        <taxon>Actinopterygii</taxon>
        <taxon>Neopterygii</taxon>
        <taxon>Teleostei</taxon>
        <taxon>Neoteleostei</taxon>
        <taxon>Acanthomorphata</taxon>
        <taxon>Eupercaria</taxon>
        <taxon>Perciformes</taxon>
        <taxon>Notothenioidei</taxon>
        <taxon>Bathydraconidae</taxon>
        <taxon>Gymnodraco</taxon>
    </lineage>
</organism>
<evidence type="ECO:0000256" key="3">
    <source>
        <dbReference type="ARBA" id="ARBA00006427"/>
    </source>
</evidence>
<dbReference type="Pfam" id="PF12333">
    <property type="entry name" value="Ipi1_N"/>
    <property type="match status" value="1"/>
</dbReference>
<dbReference type="Gene3D" id="1.25.10.10">
    <property type="entry name" value="Leucine-rich Repeat Variant"/>
    <property type="match status" value="1"/>
</dbReference>
<evidence type="ECO:0000259" key="7">
    <source>
        <dbReference type="Pfam" id="PF12333"/>
    </source>
</evidence>
<evidence type="ECO:0000313" key="9">
    <source>
        <dbReference type="Proteomes" id="UP000515161"/>
    </source>
</evidence>
<dbReference type="FunCoup" id="A0A6P8V363">
    <property type="interactions" value="1016"/>
</dbReference>
<dbReference type="CTD" id="54881"/>
<dbReference type="Proteomes" id="UP000515161">
    <property type="component" value="Unplaced"/>
</dbReference>
<sequence>MKFKKKKRQDDFQKVKLKVGKTKPKADNATNTNFRSKGIHLTEQLKRDTSGPTTHRQLGLNDLMSQLHHYSANIKHSALLGLKELLSLNPSLLEQQLSRLVSEVAAVFTDKDGNVRLAATRVLRFIAQSVPAERVAPFSPVLSAHLSCAMTHIEISIQEDAMKILDVLLEHYPALLAARPAVLLTNFLELISHRQGSGGSKKAQDPKARNWTLSVNPNRTVTSQQWRLTVLLRLGRFLQAVVEERPVEESDIFSPTEGVFGSSGEGRLMPLNLNWEELTYSKVGVKVYEHSGSKPTPRSTFRLRPEVDTGPTVGENLDSAEAVQSFAATLVPLLLEVWVEASTSDSPWNNSEGAHMLSPDAMSVMFQVLSILQLLRKLAPQQEHQDALDAWFYKEYLGDFKQHFMKNFPYDARDTPRHRKKVDLKRSKQTAVVPGLTVEPLALNITLCQVMVSLSQRQGLGRETDGDWLTPLRTFVRDTLGSGAKLSYRQLHMLLGTVWKMVLTQRSKTVTDDLLAAVYVYYKQRNLTLQTRSLLLSFYSKLYLQEQGHTHIARSKVLCRWLASLPVQLSQLGHRNPALSERLILSIQAAASRKHKDLLKSLLTNACKLYDPQEGVVVLLPAESQQRMVQLLYFLPKMSQSLLANLSCCCTTGRISAGLAASLIRIVHFRSSLSGWSVGSEEAALEDVNYISFLFSTLTGFSTEKLAALQEADDESILPPSPLSPLSLYPTPMEQFTHHWDVVEEVCHCLETLGSKSQCFDILQNGICKYLIKLGVVPDSMAAGLLRAVSRLLDLSVLPIEPVLRFLSQCCLSLMALLISLEQELPAETNHKREAIWGACVSALSSVPRLLRMVLQLMRVGDLSEEELPQLGQILSMLLQHTPIHNQLLANAALLQDIIQQLTRYSRGATREQWLTDLLYCYSVTVAHSSSARRGNLGLRDMY</sequence>
<accession>A0A6P8V363</accession>
<dbReference type="InterPro" id="IPR016024">
    <property type="entry name" value="ARM-type_fold"/>
</dbReference>
<feature type="domain" description="TEX10-like TPR repeats" evidence="8">
    <location>
        <begin position="557"/>
        <end position="927"/>
    </location>
</feature>
<proteinExistence type="inferred from homology"/>
<gene>
    <name evidence="10" type="primary">tex10</name>
</gene>
<name>A0A6P8V363_GYMAC</name>
<dbReference type="InterPro" id="IPR021133">
    <property type="entry name" value="HEAT_type_2"/>
</dbReference>
<evidence type="ECO:0000256" key="1">
    <source>
        <dbReference type="ARBA" id="ARBA00004604"/>
    </source>
</evidence>
<keyword evidence="4" id="KW-0539">Nucleus</keyword>
<dbReference type="KEGG" id="gacu:117553983"/>
<dbReference type="InterPro" id="IPR024679">
    <property type="entry name" value="Ipi1_N"/>
</dbReference>
<dbReference type="RefSeq" id="XP_034084051.1">
    <property type="nucleotide sequence ID" value="XM_034228160.1"/>
</dbReference>
<reference evidence="10" key="1">
    <citation type="submission" date="2025-08" db="UniProtKB">
        <authorList>
            <consortium name="RefSeq"/>
        </authorList>
    </citation>
    <scope>IDENTIFICATION</scope>
</reference>
<evidence type="ECO:0000313" key="10">
    <source>
        <dbReference type="RefSeq" id="XP_034084051.1"/>
    </source>
</evidence>
<evidence type="ECO:0000256" key="6">
    <source>
        <dbReference type="SAM" id="MobiDB-lite"/>
    </source>
</evidence>
<dbReference type="PANTHER" id="PTHR16056">
    <property type="entry name" value="REGULATOR OF MICROTUBULE DYNAMICS PROTEIN"/>
    <property type="match status" value="1"/>
</dbReference>
<dbReference type="SUPFAM" id="SSF48371">
    <property type="entry name" value="ARM repeat"/>
    <property type="match status" value="1"/>
</dbReference>
<keyword evidence="9" id="KW-1185">Reference proteome</keyword>
<dbReference type="PROSITE" id="PS50077">
    <property type="entry name" value="HEAT_REPEAT"/>
    <property type="match status" value="1"/>
</dbReference>
<dbReference type="OrthoDB" id="361362at2759"/>
<dbReference type="InterPro" id="IPR057949">
    <property type="entry name" value="TPR_TEX10"/>
</dbReference>
<protein>
    <submittedName>
        <fullName evidence="10">Testis-expressed protein 10 homolog</fullName>
    </submittedName>
</protein>
<dbReference type="AlphaFoldDB" id="A0A6P8V363"/>
<comment type="similarity">
    <text evidence="3">Belongs to the IPI1/TEX10 family.</text>
</comment>
<evidence type="ECO:0000256" key="4">
    <source>
        <dbReference type="ARBA" id="ARBA00023242"/>
    </source>
</evidence>
<evidence type="ECO:0000256" key="2">
    <source>
        <dbReference type="ARBA" id="ARBA00004642"/>
    </source>
</evidence>
<comment type="subcellular location">
    <subcellularLocation>
        <location evidence="1">Nucleus</location>
        <location evidence="1">Nucleolus</location>
    </subcellularLocation>
    <subcellularLocation>
        <location evidence="2">Nucleus</location>
        <location evidence="2">Nucleoplasm</location>
    </subcellularLocation>
</comment>
<feature type="domain" description="Pre-rRNA-processing protein Ipi1 N-terminal" evidence="7">
    <location>
        <begin position="134"/>
        <end position="238"/>
    </location>
</feature>
<dbReference type="GeneID" id="117553983"/>